<evidence type="ECO:0000313" key="1">
    <source>
        <dbReference type="EMBL" id="CAF4718459.1"/>
    </source>
</evidence>
<dbReference type="AlphaFoldDB" id="A0A821J9Z6"/>
<keyword evidence="2" id="KW-1185">Reference proteome</keyword>
<comment type="caution">
    <text evidence="1">The sequence shown here is derived from an EMBL/GenBank/DDBJ whole genome shotgun (WGS) entry which is preliminary data.</text>
</comment>
<organism evidence="1 2">
    <name type="scientific">Rotaria magnacalcarata</name>
    <dbReference type="NCBI Taxonomy" id="392030"/>
    <lineage>
        <taxon>Eukaryota</taxon>
        <taxon>Metazoa</taxon>
        <taxon>Spiralia</taxon>
        <taxon>Gnathifera</taxon>
        <taxon>Rotifera</taxon>
        <taxon>Eurotatoria</taxon>
        <taxon>Bdelloidea</taxon>
        <taxon>Philodinida</taxon>
        <taxon>Philodinidae</taxon>
        <taxon>Rotaria</taxon>
    </lineage>
</organism>
<dbReference type="Proteomes" id="UP000663866">
    <property type="component" value="Unassembled WGS sequence"/>
</dbReference>
<sequence>MEFAEGVATGVRVLFGSIVGAFSKITSVVGKGLENLTLDEDYKASHIRHKEPGVTAPT</sequence>
<feature type="non-terminal residue" evidence="1">
    <location>
        <position position="58"/>
    </location>
</feature>
<accession>A0A821J9Z6</accession>
<evidence type="ECO:0000313" key="2">
    <source>
        <dbReference type="Proteomes" id="UP000663866"/>
    </source>
</evidence>
<proteinExistence type="predicted"/>
<protein>
    <submittedName>
        <fullName evidence="1">Uncharacterized protein</fullName>
    </submittedName>
</protein>
<reference evidence="1" key="1">
    <citation type="submission" date="2021-02" db="EMBL/GenBank/DDBJ databases">
        <authorList>
            <person name="Nowell W R."/>
        </authorList>
    </citation>
    <scope>NUCLEOTIDE SEQUENCE</scope>
</reference>
<gene>
    <name evidence="1" type="ORF">OVN521_LOCUS48998</name>
</gene>
<dbReference type="EMBL" id="CAJOBG010105044">
    <property type="protein sequence ID" value="CAF4718459.1"/>
    <property type="molecule type" value="Genomic_DNA"/>
</dbReference>
<name>A0A821J9Z6_9BILA</name>